<dbReference type="RefSeq" id="WP_286136561.1">
    <property type="nucleotide sequence ID" value="NZ_BRPL01000002.1"/>
</dbReference>
<evidence type="ECO:0000313" key="1">
    <source>
        <dbReference type="EMBL" id="GLB47101.1"/>
    </source>
</evidence>
<accession>A0A9W6B211</accession>
<dbReference type="EMBL" id="BRPL01000002">
    <property type="protein sequence ID" value="GLB47101.1"/>
    <property type="molecule type" value="Genomic_DNA"/>
</dbReference>
<keyword evidence="2" id="KW-1185">Reference proteome</keyword>
<sequence length="172" mass="20238">MLKIKTFIDPLRKTLLISLHPPYVKQIENGTKVIEYRKSFFKHPFQAFVYTTGKHGGIELFIKCGQPIIGEAKLMARIGQKIQNDNYQETYQYFIKKNQGVIIPILKAISLKKISKNYLFSHFKNFSAPQSYLFLNRADKKNILGYLKNDECVRVEDNQWNEKYKEINEILK</sequence>
<dbReference type="SUPFAM" id="SSF88697">
    <property type="entry name" value="PUA domain-like"/>
    <property type="match status" value="1"/>
</dbReference>
<name>A0A9W6B211_9LACO</name>
<evidence type="ECO:0000313" key="2">
    <source>
        <dbReference type="Proteomes" id="UP001144204"/>
    </source>
</evidence>
<comment type="caution">
    <text evidence="1">The sequence shown here is derived from an EMBL/GenBank/DDBJ whole genome shotgun (WGS) entry which is preliminary data.</text>
</comment>
<dbReference type="AlphaFoldDB" id="A0A9W6B211"/>
<protein>
    <recommendedName>
        <fullName evidence="3">ASCH domain-containing protein</fullName>
    </recommendedName>
</protein>
<dbReference type="Proteomes" id="UP001144204">
    <property type="component" value="Unassembled WGS sequence"/>
</dbReference>
<evidence type="ECO:0008006" key="3">
    <source>
        <dbReference type="Google" id="ProtNLM"/>
    </source>
</evidence>
<reference evidence="1" key="2">
    <citation type="journal article" date="2023" name="PLoS ONE">
        <title>Philodulcilactobacillus myokoensis gen. nov., sp. nov., a fructophilic, acidophilic, and agar-phobic lactic acid bacterium isolated from fermented vegetable extracts.</title>
        <authorList>
            <person name="Kouya T."/>
            <person name="Ishiyama Y."/>
            <person name="Ohashi S."/>
            <person name="Kumakubo R."/>
            <person name="Yamazaki T."/>
            <person name="Otaki T."/>
        </authorList>
    </citation>
    <scope>NUCLEOTIDE SEQUENCE</scope>
    <source>
        <strain evidence="1">WR16-4</strain>
    </source>
</reference>
<reference evidence="1" key="1">
    <citation type="submission" date="2022-07" db="EMBL/GenBank/DDBJ databases">
        <authorList>
            <person name="Kouya T."/>
            <person name="Ishiyama Y."/>
        </authorList>
    </citation>
    <scope>NUCLEOTIDE SEQUENCE</scope>
    <source>
        <strain evidence="1">WR16-4</strain>
    </source>
</reference>
<proteinExistence type="predicted"/>
<organism evidence="1 2">
    <name type="scientific">Philodulcilactobacillus myokoensis</name>
    <dbReference type="NCBI Taxonomy" id="2929573"/>
    <lineage>
        <taxon>Bacteria</taxon>
        <taxon>Bacillati</taxon>
        <taxon>Bacillota</taxon>
        <taxon>Bacilli</taxon>
        <taxon>Lactobacillales</taxon>
        <taxon>Lactobacillaceae</taxon>
        <taxon>Philodulcilactobacillus</taxon>
    </lineage>
</organism>
<gene>
    <name evidence="1" type="ORF">WR164_10800</name>
</gene>
<dbReference type="InterPro" id="IPR015947">
    <property type="entry name" value="PUA-like_sf"/>
</dbReference>